<dbReference type="AlphaFoldDB" id="A0A540VVQ1"/>
<dbReference type="InterPro" id="IPR003761">
    <property type="entry name" value="Exonuc_VII_S"/>
</dbReference>
<evidence type="ECO:0000256" key="4">
    <source>
        <dbReference type="ARBA" id="ARBA00022801"/>
    </source>
</evidence>
<accession>A0A540VVQ1</accession>
<dbReference type="GO" id="GO:0009318">
    <property type="term" value="C:exodeoxyribonuclease VII complex"/>
    <property type="evidence" value="ECO:0007669"/>
    <property type="project" value="UniProtKB-UniRule"/>
</dbReference>
<dbReference type="HAMAP" id="MF_00337">
    <property type="entry name" value="Exonuc_7_S"/>
    <property type="match status" value="1"/>
</dbReference>
<dbReference type="GO" id="GO:0008855">
    <property type="term" value="F:exodeoxyribonuclease VII activity"/>
    <property type="evidence" value="ECO:0007669"/>
    <property type="project" value="UniProtKB-UniRule"/>
</dbReference>
<comment type="catalytic activity">
    <reaction evidence="6">
        <text>Exonucleolytic cleavage in either 5'- to 3'- or 3'- to 5'-direction to yield nucleoside 5'-phosphates.</text>
        <dbReference type="EC" id="3.1.11.6"/>
    </reaction>
</comment>
<feature type="compositionally biased region" description="Acidic residues" evidence="7">
    <location>
        <begin position="69"/>
        <end position="83"/>
    </location>
</feature>
<evidence type="ECO:0000256" key="1">
    <source>
        <dbReference type="ARBA" id="ARBA00009998"/>
    </source>
</evidence>
<dbReference type="PANTHER" id="PTHR34137:SF1">
    <property type="entry name" value="EXODEOXYRIBONUCLEASE 7 SMALL SUBUNIT"/>
    <property type="match status" value="1"/>
</dbReference>
<dbReference type="PANTHER" id="PTHR34137">
    <property type="entry name" value="EXODEOXYRIBONUCLEASE 7 SMALL SUBUNIT"/>
    <property type="match status" value="1"/>
</dbReference>
<dbReference type="Proteomes" id="UP000315400">
    <property type="component" value="Unassembled WGS sequence"/>
</dbReference>
<comment type="subcellular location">
    <subcellularLocation>
        <location evidence="6">Cytoplasm</location>
    </subcellularLocation>
</comment>
<dbReference type="InterPro" id="IPR037004">
    <property type="entry name" value="Exonuc_VII_ssu_sf"/>
</dbReference>
<dbReference type="Gene3D" id="1.10.287.1040">
    <property type="entry name" value="Exonuclease VII, small subunit"/>
    <property type="match status" value="1"/>
</dbReference>
<comment type="subunit">
    <text evidence="6">Heterooligomer composed of large and small subunits.</text>
</comment>
<evidence type="ECO:0000256" key="3">
    <source>
        <dbReference type="ARBA" id="ARBA00022722"/>
    </source>
</evidence>
<feature type="region of interest" description="Disordered" evidence="7">
    <location>
        <begin position="64"/>
        <end position="83"/>
    </location>
</feature>
<name>A0A540VVQ1_9GAMM</name>
<sequence length="83" mass="9202">MNDSKETPDFEGALKTLEGLVEQMERGELSLEQSLQCFEQGIRLTRECQKALDEAEQRVDILLGKDADAEPEPFGEAGDESAD</sequence>
<keyword evidence="5 6" id="KW-0269">Exonuclease</keyword>
<comment type="caution">
    <text evidence="8">The sequence shown here is derived from an EMBL/GenBank/DDBJ whole genome shotgun (WGS) entry which is preliminary data.</text>
</comment>
<organism evidence="8 9">
    <name type="scientific">Spiribacter salinus</name>
    <dbReference type="NCBI Taxonomy" id="1335746"/>
    <lineage>
        <taxon>Bacteria</taxon>
        <taxon>Pseudomonadati</taxon>
        <taxon>Pseudomonadota</taxon>
        <taxon>Gammaproteobacteria</taxon>
        <taxon>Chromatiales</taxon>
        <taxon>Ectothiorhodospiraceae</taxon>
        <taxon>Spiribacter</taxon>
    </lineage>
</organism>
<keyword evidence="2 6" id="KW-0963">Cytoplasm</keyword>
<keyword evidence="4 6" id="KW-0378">Hydrolase</keyword>
<proteinExistence type="inferred from homology"/>
<dbReference type="NCBIfam" id="TIGR01280">
    <property type="entry name" value="xseB"/>
    <property type="match status" value="1"/>
</dbReference>
<dbReference type="PIRSF" id="PIRSF006488">
    <property type="entry name" value="Exonuc_VII_S"/>
    <property type="match status" value="1"/>
</dbReference>
<comment type="function">
    <text evidence="6">Bidirectionally degrades single-stranded DNA into large acid-insoluble oligonucleotides, which are then degraded further into small acid-soluble oligonucleotides.</text>
</comment>
<dbReference type="SUPFAM" id="SSF116842">
    <property type="entry name" value="XseB-like"/>
    <property type="match status" value="1"/>
</dbReference>
<evidence type="ECO:0000256" key="6">
    <source>
        <dbReference type="HAMAP-Rule" id="MF_00337"/>
    </source>
</evidence>
<evidence type="ECO:0000256" key="7">
    <source>
        <dbReference type="SAM" id="MobiDB-lite"/>
    </source>
</evidence>
<evidence type="ECO:0000313" key="9">
    <source>
        <dbReference type="Proteomes" id="UP000315400"/>
    </source>
</evidence>
<dbReference type="EC" id="3.1.11.6" evidence="6"/>
<dbReference type="STRING" id="1260251.SPISAL_06555"/>
<dbReference type="NCBIfam" id="NF002140">
    <property type="entry name" value="PRK00977.1-4"/>
    <property type="match status" value="1"/>
</dbReference>
<dbReference type="RefSeq" id="WP_016353712.1">
    <property type="nucleotide sequence ID" value="NZ_MBFX01000004.1"/>
</dbReference>
<dbReference type="GO" id="GO:0005829">
    <property type="term" value="C:cytosol"/>
    <property type="evidence" value="ECO:0007669"/>
    <property type="project" value="TreeGrafter"/>
</dbReference>
<dbReference type="Pfam" id="PF02609">
    <property type="entry name" value="Exonuc_VII_S"/>
    <property type="match status" value="1"/>
</dbReference>
<gene>
    <name evidence="6" type="primary">xseB</name>
    <name evidence="8" type="ORF">FKY71_01625</name>
</gene>
<keyword evidence="3 6" id="KW-0540">Nuclease</keyword>
<protein>
    <recommendedName>
        <fullName evidence="6">Exodeoxyribonuclease 7 small subunit</fullName>
        <ecNumber evidence="6">3.1.11.6</ecNumber>
    </recommendedName>
    <alternativeName>
        <fullName evidence="6">Exodeoxyribonuclease VII small subunit</fullName>
        <shortName evidence="6">Exonuclease VII small subunit</shortName>
    </alternativeName>
</protein>
<dbReference type="GO" id="GO:0006308">
    <property type="term" value="P:DNA catabolic process"/>
    <property type="evidence" value="ECO:0007669"/>
    <property type="project" value="UniProtKB-UniRule"/>
</dbReference>
<comment type="similarity">
    <text evidence="1 6">Belongs to the XseB family.</text>
</comment>
<reference evidence="8 9" key="1">
    <citation type="submission" date="2019-06" db="EMBL/GenBank/DDBJ databases">
        <title>Metagenome assembled Genome of Spiribacter salinus SL48-SHIP from the microbial mat of Salt Lake 48 (Novosibirsk region, Russia).</title>
        <authorList>
            <person name="Shipova A."/>
            <person name="Rozanov A.S."/>
            <person name="Bryanskaya A.V."/>
            <person name="Peltek S.E."/>
        </authorList>
    </citation>
    <scope>NUCLEOTIDE SEQUENCE [LARGE SCALE GENOMIC DNA]</scope>
    <source>
        <strain evidence="8">SL48-SHIP-2</strain>
    </source>
</reference>
<evidence type="ECO:0000256" key="2">
    <source>
        <dbReference type="ARBA" id="ARBA00022490"/>
    </source>
</evidence>
<evidence type="ECO:0000256" key="5">
    <source>
        <dbReference type="ARBA" id="ARBA00022839"/>
    </source>
</evidence>
<evidence type="ECO:0000313" key="8">
    <source>
        <dbReference type="EMBL" id="TQF00757.1"/>
    </source>
</evidence>
<dbReference type="EMBL" id="VIFK01000005">
    <property type="protein sequence ID" value="TQF00757.1"/>
    <property type="molecule type" value="Genomic_DNA"/>
</dbReference>